<comment type="function">
    <text evidence="10">Specifically methylates the N1 position of guanosine-37 in various cytoplasmic and mitochondrial tRNAs. Methylation is not dependent on the nature of the nucleoside 5' of the target nucleoside. This is the first step in the biosynthesis of wybutosine (yW), a modified base adjacent to the anticodon of tRNAs and required for accurate decoding.</text>
</comment>
<dbReference type="GO" id="GO:0005759">
    <property type="term" value="C:mitochondrial matrix"/>
    <property type="evidence" value="ECO:0007669"/>
    <property type="project" value="UniProtKB-SubCell"/>
</dbReference>
<dbReference type="Pfam" id="PF25133">
    <property type="entry name" value="TYW2_N_2"/>
    <property type="match status" value="1"/>
</dbReference>
<dbReference type="PANTHER" id="PTHR23245">
    <property type="entry name" value="TRNA METHYLTRANSFERASE"/>
    <property type="match status" value="1"/>
</dbReference>
<organism evidence="12 13">
    <name type="scientific">Ramalina farinacea</name>
    <dbReference type="NCBI Taxonomy" id="258253"/>
    <lineage>
        <taxon>Eukaryota</taxon>
        <taxon>Fungi</taxon>
        <taxon>Dikarya</taxon>
        <taxon>Ascomycota</taxon>
        <taxon>Pezizomycotina</taxon>
        <taxon>Lecanoromycetes</taxon>
        <taxon>OSLEUM clade</taxon>
        <taxon>Lecanoromycetidae</taxon>
        <taxon>Lecanorales</taxon>
        <taxon>Lecanorineae</taxon>
        <taxon>Ramalinaceae</taxon>
        <taxon>Ramalina</taxon>
    </lineage>
</organism>
<accession>A0AA43TTV5</accession>
<dbReference type="FunFam" id="3.30.300.110:FF:000001">
    <property type="entry name" value="tRNA (guanine(37)-N1)-methyltransferase"/>
    <property type="match status" value="1"/>
</dbReference>
<evidence type="ECO:0000256" key="6">
    <source>
        <dbReference type="ARBA" id="ARBA00022694"/>
    </source>
</evidence>
<dbReference type="Pfam" id="PF02475">
    <property type="entry name" value="TRM5-TYW2_MTfase"/>
    <property type="match status" value="1"/>
</dbReference>
<sequence>MTVPDTIDHARMFRPPVNRTMRVLDRPYFNTVFPIAAAKVRDWQKISGLKTRLRKEMLELERRKQVESVSEAPGELSKVILLKPEITPSDESTWSPTISDLVKSQDISIVPFDLELDYNYWQYQDIMSSVLPEAIKDDYPNSFSIVGHVVHLNLRDEHQPHKYLIASVLLDKVTGARAVINKIDEVGSTNIFRTFNYELLAGVDDLSVEVYEDDCYFKFDYSKVYWNQRLNTEHKRMVNNFLPGEAICDVMAGVGPFAVPAGKKRCWVMANDLNPDSYRSLRYAVKRNKVTDFVEAYNEDGSDFIRSSTRKLLSEEVKATITKRTPRSLRDSSDFRGVEQKVLVRPKTFAHYVLNLPASAINFLPSFIGLYKGQEHLFAPETKTKLPLVHVYCFNTKDDDTNAVEGRICKGISDRLAFEMKPGDGETEGQVSIWDVRDVAPSKRMFCATFRLPTMVAFNAR</sequence>
<comment type="catalytic activity">
    <reaction evidence="9 10">
        <text>guanosine(37) in tRNA + S-adenosyl-L-methionine = N(1)-methylguanosine(37) in tRNA + S-adenosyl-L-homocysteine + H(+)</text>
        <dbReference type="Rhea" id="RHEA:36899"/>
        <dbReference type="Rhea" id="RHEA-COMP:10145"/>
        <dbReference type="Rhea" id="RHEA-COMP:10147"/>
        <dbReference type="ChEBI" id="CHEBI:15378"/>
        <dbReference type="ChEBI" id="CHEBI:57856"/>
        <dbReference type="ChEBI" id="CHEBI:59789"/>
        <dbReference type="ChEBI" id="CHEBI:73542"/>
        <dbReference type="ChEBI" id="CHEBI:74269"/>
        <dbReference type="EC" id="2.1.1.228"/>
    </reaction>
</comment>
<dbReference type="EMBL" id="JAPUFD010000014">
    <property type="protein sequence ID" value="MDI1491341.1"/>
    <property type="molecule type" value="Genomic_DNA"/>
</dbReference>
<comment type="similarity">
    <text evidence="1">Belongs to the class I-like SAM-binding methyltransferase superfamily. TRM5/TYW2 family.</text>
</comment>
<dbReference type="InterPro" id="IPR025792">
    <property type="entry name" value="tRNA_Gua_MeTrfase_euk"/>
</dbReference>
<dbReference type="EC" id="2.1.1.228" evidence="10"/>
<evidence type="ECO:0000256" key="4">
    <source>
        <dbReference type="ARBA" id="ARBA00022679"/>
    </source>
</evidence>
<dbReference type="HAMAP" id="MF_03152">
    <property type="entry name" value="TRM5"/>
    <property type="match status" value="1"/>
</dbReference>
<evidence type="ECO:0000256" key="2">
    <source>
        <dbReference type="ARBA" id="ARBA00022490"/>
    </source>
</evidence>
<reference evidence="12" key="1">
    <citation type="journal article" date="2023" name="Genome Biol. Evol.">
        <title>First Whole Genome Sequence and Flow Cytometry Genome Size Data for the Lichen-Forming Fungus Ramalina farinacea (Ascomycota).</title>
        <authorList>
            <person name="Llewellyn T."/>
            <person name="Mian S."/>
            <person name="Hill R."/>
            <person name="Leitch I.J."/>
            <person name="Gaya E."/>
        </authorList>
    </citation>
    <scope>NUCLEOTIDE SEQUENCE</scope>
    <source>
        <strain evidence="12">LIQ254RAFAR</strain>
    </source>
</reference>
<dbReference type="AlphaFoldDB" id="A0AA43TTV5"/>
<evidence type="ECO:0000256" key="3">
    <source>
        <dbReference type="ARBA" id="ARBA00022603"/>
    </source>
</evidence>
<dbReference type="PANTHER" id="PTHR23245:SF36">
    <property type="entry name" value="TRNA (GUANINE(37)-N1)-METHYLTRANSFERASE"/>
    <property type="match status" value="1"/>
</dbReference>
<comment type="similarity">
    <text evidence="10">Belongs to the TRM5 / TYW2 family.</text>
</comment>
<feature type="binding site" evidence="10">
    <location>
        <begin position="272"/>
        <end position="273"/>
    </location>
    <ligand>
        <name>S-adenosyl-L-methionine</name>
        <dbReference type="ChEBI" id="CHEBI:59789"/>
    </ligand>
</feature>
<feature type="binding site" evidence="10">
    <location>
        <position position="234"/>
    </location>
    <ligand>
        <name>S-adenosyl-L-methionine</name>
        <dbReference type="ChEBI" id="CHEBI:59789"/>
    </ligand>
</feature>
<dbReference type="SUPFAM" id="SSF53335">
    <property type="entry name" value="S-adenosyl-L-methionine-dependent methyltransferases"/>
    <property type="match status" value="1"/>
</dbReference>
<evidence type="ECO:0000313" key="12">
    <source>
        <dbReference type="EMBL" id="MDI1491341.1"/>
    </source>
</evidence>
<evidence type="ECO:0000256" key="5">
    <source>
        <dbReference type="ARBA" id="ARBA00022691"/>
    </source>
</evidence>
<comment type="subcellular location">
    <subcellularLocation>
        <location evidence="10">Mitochondrion matrix</location>
    </subcellularLocation>
    <subcellularLocation>
        <location evidence="10">Nucleus</location>
    </subcellularLocation>
    <subcellularLocation>
        <location evidence="10">Cytoplasm</location>
    </subcellularLocation>
    <text evidence="10">Predominantly in the mitochondria and in the nucleus.</text>
</comment>
<gene>
    <name evidence="10 12" type="primary">TRM5</name>
    <name evidence="12" type="ORF">OHK93_002550</name>
</gene>
<proteinExistence type="inferred from homology"/>
<keyword evidence="6 10" id="KW-0819">tRNA processing</keyword>
<dbReference type="InterPro" id="IPR029063">
    <property type="entry name" value="SAM-dependent_MTases_sf"/>
</dbReference>
<evidence type="ECO:0000256" key="9">
    <source>
        <dbReference type="ARBA" id="ARBA00047783"/>
    </source>
</evidence>
<name>A0AA43TTV5_9LECA</name>
<protein>
    <recommendedName>
        <fullName evidence="10">tRNA (guanine(37)-N1)-methyltransferase</fullName>
        <ecNumber evidence="10">2.1.1.228</ecNumber>
    </recommendedName>
    <alternativeName>
        <fullName evidence="10">M1G-methyltransferase</fullName>
    </alternativeName>
    <alternativeName>
        <fullName evidence="10">tRNA [GM37] methyltransferase</fullName>
    </alternativeName>
    <alternativeName>
        <fullName evidence="10">tRNA methyltransferase 5</fullName>
    </alternativeName>
</protein>
<dbReference type="InterPro" id="IPR056743">
    <property type="entry name" value="TRM5-TYW2-like_MTfase"/>
</dbReference>
<keyword evidence="7 10" id="KW-0496">Mitochondrion</keyword>
<feature type="binding site" evidence="10">
    <location>
        <position position="355"/>
    </location>
    <ligand>
        <name>S-adenosyl-L-methionine</name>
        <dbReference type="ChEBI" id="CHEBI:59789"/>
    </ligand>
</feature>
<dbReference type="GO" id="GO:0005634">
    <property type="term" value="C:nucleus"/>
    <property type="evidence" value="ECO:0007669"/>
    <property type="project" value="UniProtKB-SubCell"/>
</dbReference>
<dbReference type="Gene3D" id="3.30.300.110">
    <property type="entry name" value="Met-10+ protein-like domains"/>
    <property type="match status" value="1"/>
</dbReference>
<dbReference type="GO" id="GO:0002939">
    <property type="term" value="P:tRNA N1-guanine methylation"/>
    <property type="evidence" value="ECO:0007669"/>
    <property type="project" value="TreeGrafter"/>
</dbReference>
<keyword evidence="4 10" id="KW-0808">Transferase</keyword>
<comment type="caution">
    <text evidence="12">The sequence shown here is derived from an EMBL/GenBank/DDBJ whole genome shotgun (WGS) entry which is preliminary data.</text>
</comment>
<dbReference type="Gene3D" id="3.40.50.150">
    <property type="entry name" value="Vaccinia Virus protein VP39"/>
    <property type="match status" value="1"/>
</dbReference>
<keyword evidence="13" id="KW-1185">Reference proteome</keyword>
<evidence type="ECO:0000256" key="8">
    <source>
        <dbReference type="ARBA" id="ARBA00023242"/>
    </source>
</evidence>
<keyword evidence="2 10" id="KW-0963">Cytoplasm</keyword>
<dbReference type="GO" id="GO:0070901">
    <property type="term" value="P:mitochondrial tRNA methylation"/>
    <property type="evidence" value="ECO:0007669"/>
    <property type="project" value="TreeGrafter"/>
</dbReference>
<keyword evidence="8 10" id="KW-0539">Nucleus</keyword>
<dbReference type="GO" id="GO:0052906">
    <property type="term" value="F:tRNA (guanine(37)-N1)-methyltransferase activity"/>
    <property type="evidence" value="ECO:0007669"/>
    <property type="project" value="UniProtKB-UniRule"/>
</dbReference>
<evidence type="ECO:0000256" key="7">
    <source>
        <dbReference type="ARBA" id="ARBA00023128"/>
    </source>
</evidence>
<feature type="binding site" evidence="10">
    <location>
        <begin position="300"/>
        <end position="301"/>
    </location>
    <ligand>
        <name>S-adenosyl-L-methionine</name>
        <dbReference type="ChEBI" id="CHEBI:59789"/>
    </ligand>
</feature>
<dbReference type="Proteomes" id="UP001161017">
    <property type="component" value="Unassembled WGS sequence"/>
</dbReference>
<evidence type="ECO:0000259" key="11">
    <source>
        <dbReference type="PROSITE" id="PS51684"/>
    </source>
</evidence>
<evidence type="ECO:0000256" key="10">
    <source>
        <dbReference type="HAMAP-Rule" id="MF_03152"/>
    </source>
</evidence>
<evidence type="ECO:0000313" key="13">
    <source>
        <dbReference type="Proteomes" id="UP001161017"/>
    </source>
</evidence>
<keyword evidence="5 10" id="KW-0949">S-adenosyl-L-methionine</keyword>
<dbReference type="InterPro" id="IPR056744">
    <property type="entry name" value="TRM5/TYW2-like_N"/>
</dbReference>
<dbReference type="PROSITE" id="PS51684">
    <property type="entry name" value="SAM_MT_TRM5_TYW2"/>
    <property type="match status" value="1"/>
</dbReference>
<feature type="domain" description="SAM-dependent methyltransferase TRM5/TYW2-type" evidence="11">
    <location>
        <begin position="143"/>
        <end position="454"/>
    </location>
</feature>
<keyword evidence="3 10" id="KW-0489">Methyltransferase</keyword>
<dbReference type="InterPro" id="IPR030382">
    <property type="entry name" value="MeTrfase_TRM5/TYW2"/>
</dbReference>
<comment type="subunit">
    <text evidence="10">Monomer.</text>
</comment>
<evidence type="ECO:0000256" key="1">
    <source>
        <dbReference type="ARBA" id="ARBA00009775"/>
    </source>
</evidence>